<feature type="compositionally biased region" description="Basic and acidic residues" evidence="1">
    <location>
        <begin position="36"/>
        <end position="55"/>
    </location>
</feature>
<evidence type="ECO:0000313" key="3">
    <source>
        <dbReference type="Proteomes" id="UP000693946"/>
    </source>
</evidence>
<reference evidence="2 3" key="1">
    <citation type="journal article" date="2021" name="Sci. Rep.">
        <title>Chromosome anchoring in Senegalese sole (Solea senegalensis) reveals sex-associated markers and genome rearrangements in flatfish.</title>
        <authorList>
            <person name="Guerrero-Cozar I."/>
            <person name="Gomez-Garrido J."/>
            <person name="Berbel C."/>
            <person name="Martinez-Blanch J.F."/>
            <person name="Alioto T."/>
            <person name="Claros M.G."/>
            <person name="Gagnaire P.A."/>
            <person name="Manchado M."/>
        </authorList>
    </citation>
    <scope>NUCLEOTIDE SEQUENCE [LARGE SCALE GENOMIC DNA]</scope>
    <source>
        <strain evidence="2">Sse05_10M</strain>
    </source>
</reference>
<dbReference type="Proteomes" id="UP000693946">
    <property type="component" value="Linkage Group LG1"/>
</dbReference>
<feature type="region of interest" description="Disordered" evidence="1">
    <location>
        <begin position="27"/>
        <end position="72"/>
    </location>
</feature>
<dbReference type="AlphaFoldDB" id="A0AAV6T589"/>
<keyword evidence="3" id="KW-1185">Reference proteome</keyword>
<protein>
    <submittedName>
        <fullName evidence="2">Uncharacterized protein</fullName>
    </submittedName>
</protein>
<accession>A0AAV6T589</accession>
<proteinExistence type="predicted"/>
<comment type="caution">
    <text evidence="2">The sequence shown here is derived from an EMBL/GenBank/DDBJ whole genome shotgun (WGS) entry which is preliminary data.</text>
</comment>
<evidence type="ECO:0000256" key="1">
    <source>
        <dbReference type="SAM" id="MobiDB-lite"/>
    </source>
</evidence>
<sequence>MTIYRLRDRTRPSNVWRMILLTQRMSHTPVMSVEDNGTRDCSQRFDDDDGDDHHHPSGNSRSLWPSSENESSCLLTPVHQVIRREFEPRGRSSQQSSGLPYNVCGRFSAVSTQRLCCPKAV</sequence>
<gene>
    <name evidence="2" type="ORF">JOB18_013794</name>
</gene>
<feature type="compositionally biased region" description="Polar residues" evidence="1">
    <location>
        <begin position="57"/>
        <end position="72"/>
    </location>
</feature>
<dbReference type="EMBL" id="JAGKHQ010000001">
    <property type="protein sequence ID" value="KAG7524552.1"/>
    <property type="molecule type" value="Genomic_DNA"/>
</dbReference>
<name>A0AAV6T589_SOLSE</name>
<evidence type="ECO:0000313" key="2">
    <source>
        <dbReference type="EMBL" id="KAG7524552.1"/>
    </source>
</evidence>
<organism evidence="2 3">
    <name type="scientific">Solea senegalensis</name>
    <name type="common">Senegalese sole</name>
    <dbReference type="NCBI Taxonomy" id="28829"/>
    <lineage>
        <taxon>Eukaryota</taxon>
        <taxon>Metazoa</taxon>
        <taxon>Chordata</taxon>
        <taxon>Craniata</taxon>
        <taxon>Vertebrata</taxon>
        <taxon>Euteleostomi</taxon>
        <taxon>Actinopterygii</taxon>
        <taxon>Neopterygii</taxon>
        <taxon>Teleostei</taxon>
        <taxon>Neoteleostei</taxon>
        <taxon>Acanthomorphata</taxon>
        <taxon>Carangaria</taxon>
        <taxon>Pleuronectiformes</taxon>
        <taxon>Pleuronectoidei</taxon>
        <taxon>Soleidae</taxon>
        <taxon>Solea</taxon>
    </lineage>
</organism>